<gene>
    <name evidence="2" type="ORF">I4I81_22090</name>
</gene>
<protein>
    <submittedName>
        <fullName evidence="2">Uncharacterized protein</fullName>
    </submittedName>
</protein>
<proteinExistence type="predicted"/>
<organism evidence="2 3">
    <name type="scientific">Pseudonocardia abyssalis</name>
    <dbReference type="NCBI Taxonomy" id="2792008"/>
    <lineage>
        <taxon>Bacteria</taxon>
        <taxon>Bacillati</taxon>
        <taxon>Actinomycetota</taxon>
        <taxon>Actinomycetes</taxon>
        <taxon>Pseudonocardiales</taxon>
        <taxon>Pseudonocardiaceae</taxon>
        <taxon>Pseudonocardia</taxon>
    </lineage>
</organism>
<keyword evidence="3" id="KW-1185">Reference proteome</keyword>
<sequence>MKLSCLDVTEVAGNEILPALSGAAFQAITLGLDEEAYIEQVLESPLAEAVLDRERSPNTLDELESLAMSHGWEFAQDHYTPGTREGVTSWVEAQAPRVFGYRNWSKGQKGISERKAALAILRVGAERGAWTFNISERFLSAEADIADREAARAALKKLVEIGFIQEQPDRSSRRYGNHYEINRSWMAWFGSRPVQITLSGLYYLGGSRAFSGSPVAEWVYYLLPESTPADAVEVLGVSLSAAKRAYKLLVDNGLMRKIGKVYHRTEGLLEPDWTRREELRARYAHEQKENRQAVEAGYKNREAAFVADHEKLVAVQPWELKELPPDPFEPDAGSVLVRWVPSITDPRDGYYETKDGSWEPRLGRDNKDYVEV</sequence>
<evidence type="ECO:0000313" key="3">
    <source>
        <dbReference type="Proteomes" id="UP000694287"/>
    </source>
</evidence>
<name>A0ABS6UXG6_9PSEU</name>
<comment type="caution">
    <text evidence="2">The sequence shown here is derived from an EMBL/GenBank/DDBJ whole genome shotgun (WGS) entry which is preliminary data.</text>
</comment>
<feature type="region of interest" description="Disordered" evidence="1">
    <location>
        <begin position="346"/>
        <end position="372"/>
    </location>
</feature>
<accession>A0ABS6UXG6</accession>
<evidence type="ECO:0000313" key="2">
    <source>
        <dbReference type="EMBL" id="MBW0136936.1"/>
    </source>
</evidence>
<dbReference type="Proteomes" id="UP000694287">
    <property type="component" value="Unassembled WGS sequence"/>
</dbReference>
<reference evidence="2 3" key="1">
    <citation type="submission" date="2020-11" db="EMBL/GenBank/DDBJ databases">
        <title>Pseudonocardia abyssalis sp. nov. and Pseudonocardia oceani sp. nov., description and phylogenomic analysis of two novel actinomycetes isolated from the deep Southern Ocean.</title>
        <authorList>
            <person name="Parra J."/>
        </authorList>
    </citation>
    <scope>NUCLEOTIDE SEQUENCE [LARGE SCALE GENOMIC DNA]</scope>
    <source>
        <strain evidence="2 3">KRD-168</strain>
    </source>
</reference>
<dbReference type="RefSeq" id="WP_218601899.1">
    <property type="nucleotide sequence ID" value="NZ_JADQDJ010000039.1"/>
</dbReference>
<evidence type="ECO:0000256" key="1">
    <source>
        <dbReference type="SAM" id="MobiDB-lite"/>
    </source>
</evidence>
<dbReference type="EMBL" id="JADQDK010000001">
    <property type="protein sequence ID" value="MBW0136936.1"/>
    <property type="molecule type" value="Genomic_DNA"/>
</dbReference>